<evidence type="ECO:0000313" key="3">
    <source>
        <dbReference type="Proteomes" id="UP000274756"/>
    </source>
</evidence>
<dbReference type="STRING" id="318479.A0A3P7PPQ4"/>
<protein>
    <recommendedName>
        <fullName evidence="1">CBM21 domain-containing protein</fullName>
    </recommendedName>
</protein>
<gene>
    <name evidence="2" type="ORF">DME_LOCUS6378</name>
</gene>
<dbReference type="Proteomes" id="UP000274756">
    <property type="component" value="Unassembled WGS sequence"/>
</dbReference>
<dbReference type="InterPro" id="IPR050782">
    <property type="entry name" value="PP1_regulatory_subunit_3"/>
</dbReference>
<evidence type="ECO:0000313" key="2">
    <source>
        <dbReference type="EMBL" id="VDN56405.1"/>
    </source>
</evidence>
<dbReference type="AlphaFoldDB" id="A0A3P7PPQ4"/>
<sequence length="260" mass="30040">MRSKSLRSALRMPTRNRSQKSVRFADVIGLNLVQQSYYEKDDTEDLKNVFIVFSIKSTDSTFKFKFKALNKASVRSMTSALVPLNFSNRSQAEISNIIQTQRVSLDSVNFIGMNITGTIDVLNVTMDKRVYVRYTFDAWKTSIDSQAKYSKAIGEDGAIDAFNFLIVLPPTASCEFCIHYNVNGESYWDNNDEKNYIVQVIANKTKKNEESFYCRHSFTILLALLCEKIIFFIRRREEMREKESGLNLVPLVFLHFLLKH</sequence>
<dbReference type="PANTHER" id="PTHR12307">
    <property type="entry name" value="PROTEIN PHOSPHATASE 1 REGULATORY SUBUNIT"/>
    <property type="match status" value="1"/>
</dbReference>
<evidence type="ECO:0000259" key="1">
    <source>
        <dbReference type="PROSITE" id="PS51159"/>
    </source>
</evidence>
<dbReference type="GO" id="GO:0000164">
    <property type="term" value="C:protein phosphatase type 1 complex"/>
    <property type="evidence" value="ECO:0007669"/>
    <property type="project" value="TreeGrafter"/>
</dbReference>
<dbReference type="OrthoDB" id="1881at2759"/>
<reference evidence="2 3" key="1">
    <citation type="submission" date="2018-11" db="EMBL/GenBank/DDBJ databases">
        <authorList>
            <consortium name="Pathogen Informatics"/>
        </authorList>
    </citation>
    <scope>NUCLEOTIDE SEQUENCE [LARGE SCALE GENOMIC DNA]</scope>
</reference>
<dbReference type="PROSITE" id="PS51159">
    <property type="entry name" value="CBM21"/>
    <property type="match status" value="1"/>
</dbReference>
<organism evidence="2 3">
    <name type="scientific">Dracunculus medinensis</name>
    <name type="common">Guinea worm</name>
    <dbReference type="NCBI Taxonomy" id="318479"/>
    <lineage>
        <taxon>Eukaryota</taxon>
        <taxon>Metazoa</taxon>
        <taxon>Ecdysozoa</taxon>
        <taxon>Nematoda</taxon>
        <taxon>Chromadorea</taxon>
        <taxon>Rhabditida</taxon>
        <taxon>Spirurina</taxon>
        <taxon>Dracunculoidea</taxon>
        <taxon>Dracunculidae</taxon>
        <taxon>Dracunculus</taxon>
    </lineage>
</organism>
<dbReference type="PANTHER" id="PTHR12307:SF53">
    <property type="entry name" value="PROTEIN PHOSPHATASE 1 REGULATORY SUBUNIT"/>
    <property type="match status" value="1"/>
</dbReference>
<dbReference type="InterPro" id="IPR005036">
    <property type="entry name" value="CBM21_dom"/>
</dbReference>
<dbReference type="Gene3D" id="2.60.40.2440">
    <property type="entry name" value="Carbohydrate binding type-21 domain"/>
    <property type="match status" value="1"/>
</dbReference>
<dbReference type="InterPro" id="IPR038175">
    <property type="entry name" value="CBM21_dom_sf"/>
</dbReference>
<feature type="domain" description="CBM21" evidence="1">
    <location>
        <begin position="95"/>
        <end position="199"/>
    </location>
</feature>
<dbReference type="GO" id="GO:0008157">
    <property type="term" value="F:protein phosphatase 1 binding"/>
    <property type="evidence" value="ECO:0007669"/>
    <property type="project" value="TreeGrafter"/>
</dbReference>
<dbReference type="EMBL" id="UYYG01001155">
    <property type="protein sequence ID" value="VDN56405.1"/>
    <property type="molecule type" value="Genomic_DNA"/>
</dbReference>
<keyword evidence="3" id="KW-1185">Reference proteome</keyword>
<proteinExistence type="predicted"/>
<dbReference type="GO" id="GO:0005979">
    <property type="term" value="P:regulation of glycogen biosynthetic process"/>
    <property type="evidence" value="ECO:0007669"/>
    <property type="project" value="TreeGrafter"/>
</dbReference>
<accession>A0A3P7PPQ4</accession>
<dbReference type="Pfam" id="PF03370">
    <property type="entry name" value="CBM_21"/>
    <property type="match status" value="1"/>
</dbReference>
<dbReference type="GO" id="GO:2001069">
    <property type="term" value="F:glycogen binding"/>
    <property type="evidence" value="ECO:0007669"/>
    <property type="project" value="TreeGrafter"/>
</dbReference>
<name>A0A3P7PPQ4_DRAME</name>